<protein>
    <submittedName>
        <fullName evidence="1">22608_t:CDS:1</fullName>
    </submittedName>
</protein>
<reference evidence="1" key="1">
    <citation type="submission" date="2021-06" db="EMBL/GenBank/DDBJ databases">
        <authorList>
            <person name="Kallberg Y."/>
            <person name="Tangrot J."/>
            <person name="Rosling A."/>
        </authorList>
    </citation>
    <scope>NUCLEOTIDE SEQUENCE</scope>
    <source>
        <strain evidence="1">MA461A</strain>
    </source>
</reference>
<keyword evidence="2" id="KW-1185">Reference proteome</keyword>
<comment type="caution">
    <text evidence="1">The sequence shown here is derived from an EMBL/GenBank/DDBJ whole genome shotgun (WGS) entry which is preliminary data.</text>
</comment>
<name>A0ACA9RHH8_9GLOM</name>
<feature type="non-terminal residue" evidence="1">
    <location>
        <position position="1"/>
    </location>
</feature>
<dbReference type="Proteomes" id="UP000789920">
    <property type="component" value="Unassembled WGS sequence"/>
</dbReference>
<accession>A0ACA9RHH8</accession>
<proteinExistence type="predicted"/>
<feature type="non-terminal residue" evidence="1">
    <location>
        <position position="41"/>
    </location>
</feature>
<evidence type="ECO:0000313" key="1">
    <source>
        <dbReference type="EMBL" id="CAG8792254.1"/>
    </source>
</evidence>
<organism evidence="1 2">
    <name type="scientific">Racocetra persica</name>
    <dbReference type="NCBI Taxonomy" id="160502"/>
    <lineage>
        <taxon>Eukaryota</taxon>
        <taxon>Fungi</taxon>
        <taxon>Fungi incertae sedis</taxon>
        <taxon>Mucoromycota</taxon>
        <taxon>Glomeromycotina</taxon>
        <taxon>Glomeromycetes</taxon>
        <taxon>Diversisporales</taxon>
        <taxon>Gigasporaceae</taxon>
        <taxon>Racocetra</taxon>
    </lineage>
</organism>
<gene>
    <name evidence="1" type="ORF">RPERSI_LOCUS19369</name>
</gene>
<dbReference type="EMBL" id="CAJVQC010052940">
    <property type="protein sequence ID" value="CAG8792254.1"/>
    <property type="molecule type" value="Genomic_DNA"/>
</dbReference>
<sequence>RQVDSNLNEKSAKLKKLELTETERHLVLSRSRETEFGNPFT</sequence>
<evidence type="ECO:0000313" key="2">
    <source>
        <dbReference type="Proteomes" id="UP000789920"/>
    </source>
</evidence>